<feature type="transmembrane region" description="Helical" evidence="1">
    <location>
        <begin position="71"/>
        <end position="90"/>
    </location>
</feature>
<protein>
    <submittedName>
        <fullName evidence="2">Uncharacterized protein</fullName>
    </submittedName>
</protein>
<evidence type="ECO:0000313" key="2">
    <source>
        <dbReference type="EMBL" id="MBA5606791.1"/>
    </source>
</evidence>
<organism evidence="2 3">
    <name type="scientific">Rugamonas fusca</name>
    <dbReference type="NCBI Taxonomy" id="2758568"/>
    <lineage>
        <taxon>Bacteria</taxon>
        <taxon>Pseudomonadati</taxon>
        <taxon>Pseudomonadota</taxon>
        <taxon>Betaproteobacteria</taxon>
        <taxon>Burkholderiales</taxon>
        <taxon>Oxalobacteraceae</taxon>
        <taxon>Telluria group</taxon>
        <taxon>Rugamonas</taxon>
    </lineage>
</organism>
<dbReference type="AlphaFoldDB" id="A0A7W2EJ06"/>
<keyword evidence="1" id="KW-0472">Membrane</keyword>
<keyword evidence="1" id="KW-0812">Transmembrane</keyword>
<dbReference type="EMBL" id="JACEZS010000013">
    <property type="protein sequence ID" value="MBA5606791.1"/>
    <property type="molecule type" value="Genomic_DNA"/>
</dbReference>
<comment type="caution">
    <text evidence="2">The sequence shown here is derived from an EMBL/GenBank/DDBJ whole genome shotgun (WGS) entry which is preliminary data.</text>
</comment>
<keyword evidence="1" id="KW-1133">Transmembrane helix</keyword>
<dbReference type="Proteomes" id="UP000566711">
    <property type="component" value="Unassembled WGS sequence"/>
</dbReference>
<evidence type="ECO:0000313" key="3">
    <source>
        <dbReference type="Proteomes" id="UP000566711"/>
    </source>
</evidence>
<feature type="transmembrane region" description="Helical" evidence="1">
    <location>
        <begin position="48"/>
        <end position="65"/>
    </location>
</feature>
<evidence type="ECO:0000256" key="1">
    <source>
        <dbReference type="SAM" id="Phobius"/>
    </source>
</evidence>
<proteinExistence type="predicted"/>
<sequence>MSHQILPEHIRASLAQYSEHQECTCLSCGYSGLMGVHRKEDKVSNKKAIIIFCVVMGILSLYSLQQQMKGQPIISFWFMLIVGCGIGAYWSRKQIYLACPNCNTELKVK</sequence>
<name>A0A7W2EJ06_9BURK</name>
<dbReference type="RefSeq" id="WP_182219026.1">
    <property type="nucleotide sequence ID" value="NZ_JACEZS010000013.1"/>
</dbReference>
<keyword evidence="3" id="KW-1185">Reference proteome</keyword>
<reference evidence="2 3" key="1">
    <citation type="submission" date="2020-07" db="EMBL/GenBank/DDBJ databases">
        <title>Novel species isolated from subtropical streams in China.</title>
        <authorList>
            <person name="Lu H."/>
        </authorList>
    </citation>
    <scope>NUCLEOTIDE SEQUENCE [LARGE SCALE GENOMIC DNA]</scope>
    <source>
        <strain evidence="2 3">FT3S</strain>
    </source>
</reference>
<gene>
    <name evidence="2" type="ORF">H3H36_15650</name>
</gene>
<accession>A0A7W2EJ06</accession>